<dbReference type="GO" id="GO:0003689">
    <property type="term" value="F:DNA clamp loader activity"/>
    <property type="evidence" value="ECO:0007669"/>
    <property type="project" value="TreeGrafter"/>
</dbReference>
<evidence type="ECO:0000313" key="4">
    <source>
        <dbReference type="EMBL" id="QHT29701.1"/>
    </source>
</evidence>
<name>A0A6C0EM22_9ZZZZ</name>
<protein>
    <submittedName>
        <fullName evidence="4">Uncharacterized protein</fullName>
    </submittedName>
</protein>
<keyword evidence="1" id="KW-0235">DNA replication</keyword>
<dbReference type="InterPro" id="IPR050238">
    <property type="entry name" value="DNA_Rep/Repair_Clamp_Loader"/>
</dbReference>
<keyword evidence="2" id="KW-0547">Nucleotide-binding</keyword>
<dbReference type="GO" id="GO:0006261">
    <property type="term" value="P:DNA-templated DNA replication"/>
    <property type="evidence" value="ECO:0007669"/>
    <property type="project" value="TreeGrafter"/>
</dbReference>
<evidence type="ECO:0000256" key="3">
    <source>
        <dbReference type="ARBA" id="ARBA00022840"/>
    </source>
</evidence>
<dbReference type="GO" id="GO:0005524">
    <property type="term" value="F:ATP binding"/>
    <property type="evidence" value="ECO:0007669"/>
    <property type="project" value="UniProtKB-KW"/>
</dbReference>
<dbReference type="EMBL" id="MN738881">
    <property type="protein sequence ID" value="QHT29701.1"/>
    <property type="molecule type" value="Genomic_DNA"/>
</dbReference>
<dbReference type="GO" id="GO:0006281">
    <property type="term" value="P:DNA repair"/>
    <property type="evidence" value="ECO:0007669"/>
    <property type="project" value="TreeGrafter"/>
</dbReference>
<dbReference type="PANTHER" id="PTHR11669:SF20">
    <property type="entry name" value="REPLICATION FACTOR C SUBUNIT 4"/>
    <property type="match status" value="1"/>
</dbReference>
<reference evidence="4" key="1">
    <citation type="journal article" date="2020" name="Nature">
        <title>Giant virus diversity and host interactions through global metagenomics.</title>
        <authorList>
            <person name="Schulz F."/>
            <person name="Roux S."/>
            <person name="Paez-Espino D."/>
            <person name="Jungbluth S."/>
            <person name="Walsh D.A."/>
            <person name="Denef V.J."/>
            <person name="McMahon K.D."/>
            <person name="Konstantinidis K.T."/>
            <person name="Eloe-Fadrosh E.A."/>
            <person name="Kyrpides N.C."/>
            <person name="Woyke T."/>
        </authorList>
    </citation>
    <scope>NUCLEOTIDE SEQUENCE</scope>
    <source>
        <strain evidence="4">GVMAG-M-3300009068-24</strain>
    </source>
</reference>
<dbReference type="SUPFAM" id="SSF52540">
    <property type="entry name" value="P-loop containing nucleoside triphosphate hydrolases"/>
    <property type="match status" value="1"/>
</dbReference>
<dbReference type="Gene3D" id="3.40.50.300">
    <property type="entry name" value="P-loop containing nucleotide triphosphate hydrolases"/>
    <property type="match status" value="1"/>
</dbReference>
<dbReference type="PANTHER" id="PTHR11669">
    <property type="entry name" value="REPLICATION FACTOR C / DNA POLYMERASE III GAMMA-TAU SUBUNIT"/>
    <property type="match status" value="1"/>
</dbReference>
<proteinExistence type="predicted"/>
<accession>A0A6C0EM22</accession>
<evidence type="ECO:0000256" key="1">
    <source>
        <dbReference type="ARBA" id="ARBA00022705"/>
    </source>
</evidence>
<organism evidence="4">
    <name type="scientific">viral metagenome</name>
    <dbReference type="NCBI Taxonomy" id="1070528"/>
    <lineage>
        <taxon>unclassified sequences</taxon>
        <taxon>metagenomes</taxon>
        <taxon>organismal metagenomes</taxon>
    </lineage>
</organism>
<keyword evidence="3" id="KW-0067">ATP-binding</keyword>
<sequence length="259" mass="29716">MSRENNHTDIRAKLQYFLTTKKIPNIIFHGESLSGKRGLLNEFLHHIYQGDRVKMKSHVMTVECCHGKGIKFIREELKFFAKAHIQSNHGANFKSIVLLNADSLTIDAQSALRRCIELFSHNTRFFILVENKERLLNPILSRFCEIYVATGNDGEPVVPPDVVAAYQDVTQSITRELPHAYGATLVHSAVQWCEDGWSANDWLAASEANAAQEHMPLHHHIAMAFHRIKPDFRCEKMLMFYLLYFTFVSSKSDLENMLL</sequence>
<dbReference type="AlphaFoldDB" id="A0A6C0EM22"/>
<evidence type="ECO:0000256" key="2">
    <source>
        <dbReference type="ARBA" id="ARBA00022741"/>
    </source>
</evidence>
<dbReference type="InterPro" id="IPR027417">
    <property type="entry name" value="P-loop_NTPase"/>
</dbReference>
<dbReference type="GO" id="GO:0005663">
    <property type="term" value="C:DNA replication factor C complex"/>
    <property type="evidence" value="ECO:0007669"/>
    <property type="project" value="TreeGrafter"/>
</dbReference>